<proteinExistence type="predicted"/>
<protein>
    <submittedName>
        <fullName evidence="3">Phosphinothricin N-acetyltransferase</fullName>
        <ecNumber evidence="3">2.3.1.183</ecNumber>
    </submittedName>
</protein>
<keyword evidence="3" id="KW-0808">Transferase</keyword>
<dbReference type="InterPro" id="IPR000182">
    <property type="entry name" value="GNAT_dom"/>
</dbReference>
<dbReference type="OrthoDB" id="9798006at2"/>
<evidence type="ECO:0000313" key="4">
    <source>
        <dbReference type="Proteomes" id="UP000315010"/>
    </source>
</evidence>
<evidence type="ECO:0000313" key="3">
    <source>
        <dbReference type="EMBL" id="TWT81110.1"/>
    </source>
</evidence>
<dbReference type="SUPFAM" id="SSF55729">
    <property type="entry name" value="Acyl-CoA N-acyltransferases (Nat)"/>
    <property type="match status" value="1"/>
</dbReference>
<accession>A0A5C5Z1Q6</accession>
<dbReference type="Gene3D" id="3.40.630.30">
    <property type="match status" value="1"/>
</dbReference>
<dbReference type="PANTHER" id="PTHR43072">
    <property type="entry name" value="N-ACETYLTRANSFERASE"/>
    <property type="match status" value="1"/>
</dbReference>
<feature type="domain" description="N-acetyltransferase" evidence="2">
    <location>
        <begin position="13"/>
        <end position="176"/>
    </location>
</feature>
<dbReference type="PANTHER" id="PTHR43072:SF8">
    <property type="entry name" value="ACYLTRANSFERASE FABY-RELATED"/>
    <property type="match status" value="1"/>
</dbReference>
<dbReference type="Proteomes" id="UP000315010">
    <property type="component" value="Unassembled WGS sequence"/>
</dbReference>
<dbReference type="EMBL" id="SJPJ01000001">
    <property type="protein sequence ID" value="TWT81110.1"/>
    <property type="molecule type" value="Genomic_DNA"/>
</dbReference>
<keyword evidence="4" id="KW-1185">Reference proteome</keyword>
<dbReference type="InterPro" id="IPR016181">
    <property type="entry name" value="Acyl_CoA_acyltransferase"/>
</dbReference>
<dbReference type="PROSITE" id="PS51186">
    <property type="entry name" value="GNAT"/>
    <property type="match status" value="1"/>
</dbReference>
<sequence>MQTTNSQTAEPAIQIRQATPQDGEQVAAIYNHYIEIGSATFDGAHQTTSAISARIKAPVPDGWYVAERVKALGDAIDGWACARRYSERYGYRFSCETAIYLRPEAVARGAADLLQARIDRHCRTCNLHHAVARIIATNDRSMRFHYRHGYEMVGIQKEIGRMNGRWVDVAILQKVF</sequence>
<organism evidence="3 4">
    <name type="scientific">Novipirellula herctigrandis</name>
    <dbReference type="NCBI Taxonomy" id="2527986"/>
    <lineage>
        <taxon>Bacteria</taxon>
        <taxon>Pseudomonadati</taxon>
        <taxon>Planctomycetota</taxon>
        <taxon>Planctomycetia</taxon>
        <taxon>Pirellulales</taxon>
        <taxon>Pirellulaceae</taxon>
        <taxon>Novipirellula</taxon>
    </lineage>
</organism>
<dbReference type="EC" id="2.3.1.183" evidence="3"/>
<dbReference type="Pfam" id="PF13420">
    <property type="entry name" value="Acetyltransf_4"/>
    <property type="match status" value="1"/>
</dbReference>
<dbReference type="AlphaFoldDB" id="A0A5C5Z1Q6"/>
<keyword evidence="3" id="KW-0012">Acyltransferase</keyword>
<reference evidence="3 4" key="1">
    <citation type="submission" date="2019-02" db="EMBL/GenBank/DDBJ databases">
        <title>Deep-cultivation of Planctomycetes and their phenomic and genomic characterization uncovers novel biology.</title>
        <authorList>
            <person name="Wiegand S."/>
            <person name="Jogler M."/>
            <person name="Boedeker C."/>
            <person name="Pinto D."/>
            <person name="Vollmers J."/>
            <person name="Rivas-Marin E."/>
            <person name="Kohn T."/>
            <person name="Peeters S.H."/>
            <person name="Heuer A."/>
            <person name="Rast P."/>
            <person name="Oberbeckmann S."/>
            <person name="Bunk B."/>
            <person name="Jeske O."/>
            <person name="Meyerdierks A."/>
            <person name="Storesund J.E."/>
            <person name="Kallscheuer N."/>
            <person name="Luecker S."/>
            <person name="Lage O.M."/>
            <person name="Pohl T."/>
            <person name="Merkel B.J."/>
            <person name="Hornburger P."/>
            <person name="Mueller R.-W."/>
            <person name="Bruemmer F."/>
            <person name="Labrenz M."/>
            <person name="Spormann A.M."/>
            <person name="Op Den Camp H."/>
            <person name="Overmann J."/>
            <person name="Amann R."/>
            <person name="Jetten M.S.M."/>
            <person name="Mascher T."/>
            <person name="Medema M.H."/>
            <person name="Devos D.P."/>
            <person name="Kaster A.-K."/>
            <person name="Ovreas L."/>
            <person name="Rohde M."/>
            <person name="Galperin M.Y."/>
            <person name="Jogler C."/>
        </authorList>
    </citation>
    <scope>NUCLEOTIDE SEQUENCE [LARGE SCALE GENOMIC DNA]</scope>
    <source>
        <strain evidence="3 4">CA13</strain>
    </source>
</reference>
<gene>
    <name evidence="3" type="primary">bar</name>
    <name evidence="3" type="ORF">CA13_25570</name>
</gene>
<evidence type="ECO:0000256" key="1">
    <source>
        <dbReference type="SAM" id="MobiDB-lite"/>
    </source>
</evidence>
<comment type="caution">
    <text evidence="3">The sequence shown here is derived from an EMBL/GenBank/DDBJ whole genome shotgun (WGS) entry which is preliminary data.</text>
</comment>
<evidence type="ECO:0000259" key="2">
    <source>
        <dbReference type="PROSITE" id="PS51186"/>
    </source>
</evidence>
<dbReference type="GO" id="GO:0102971">
    <property type="term" value="F:phosphinothricin N-acetyltransferase activity"/>
    <property type="evidence" value="ECO:0007669"/>
    <property type="project" value="UniProtKB-EC"/>
</dbReference>
<dbReference type="RefSeq" id="WP_146396738.1">
    <property type="nucleotide sequence ID" value="NZ_SJPJ01000001.1"/>
</dbReference>
<feature type="region of interest" description="Disordered" evidence="1">
    <location>
        <begin position="1"/>
        <end position="20"/>
    </location>
</feature>
<name>A0A5C5Z1Q6_9BACT</name>